<comment type="caution">
    <text evidence="1">The sequence shown here is derived from an EMBL/GenBank/DDBJ whole genome shotgun (WGS) entry which is preliminary data.</text>
</comment>
<evidence type="ECO:0000313" key="1">
    <source>
        <dbReference type="EMBL" id="CAD8129462.1"/>
    </source>
</evidence>
<dbReference type="AlphaFoldDB" id="A0A8S1RQ56"/>
<sequence>MNKRNQDTILFNKQVKKIQNYKKHLGNLIKLIKIHQNKRKQRKWKQKKQFLLDSFFYFQIQKFNKALTFSNTYKHTNCQVTEEAKLVAEIEDERYCFCLCEQAIPKTGKIQFTFQILSGSEFFVGIGFRDIMQQNHYYDCYSGGYGTYLISEDGQSYSHDNEDVHNKQLSFKFTNSDIIIIEVSIKDKYIKWSKQNNPQETFAVNMKMIISNWEQIKILN</sequence>
<organism evidence="1 2">
    <name type="scientific">Paramecium sonneborni</name>
    <dbReference type="NCBI Taxonomy" id="65129"/>
    <lineage>
        <taxon>Eukaryota</taxon>
        <taxon>Sar</taxon>
        <taxon>Alveolata</taxon>
        <taxon>Ciliophora</taxon>
        <taxon>Intramacronucleata</taxon>
        <taxon>Oligohymenophorea</taxon>
        <taxon>Peniculida</taxon>
        <taxon>Parameciidae</taxon>
        <taxon>Paramecium</taxon>
    </lineage>
</organism>
<dbReference type="EMBL" id="CAJJDN010000224">
    <property type="protein sequence ID" value="CAD8129462.1"/>
    <property type="molecule type" value="Genomic_DNA"/>
</dbReference>
<evidence type="ECO:0000313" key="2">
    <source>
        <dbReference type="Proteomes" id="UP000692954"/>
    </source>
</evidence>
<name>A0A8S1RQ56_9CILI</name>
<proteinExistence type="predicted"/>
<accession>A0A8S1RQ56</accession>
<reference evidence="1" key="1">
    <citation type="submission" date="2021-01" db="EMBL/GenBank/DDBJ databases">
        <authorList>
            <consortium name="Genoscope - CEA"/>
            <person name="William W."/>
        </authorList>
    </citation>
    <scope>NUCLEOTIDE SEQUENCE</scope>
</reference>
<gene>
    <name evidence="1" type="ORF">PSON_ATCC_30995.1.T2240014</name>
</gene>
<keyword evidence="2" id="KW-1185">Reference proteome</keyword>
<protein>
    <submittedName>
        <fullName evidence="1">Uncharacterized protein</fullName>
    </submittedName>
</protein>
<dbReference type="Proteomes" id="UP000692954">
    <property type="component" value="Unassembled WGS sequence"/>
</dbReference>
<dbReference type="OrthoDB" id="316189at2759"/>